<proteinExistence type="predicted"/>
<comment type="caution">
    <text evidence="1">The sequence shown here is derived from an EMBL/GenBank/DDBJ whole genome shotgun (WGS) entry which is preliminary data.</text>
</comment>
<dbReference type="Proteomes" id="UP000621455">
    <property type="component" value="Unassembled WGS sequence"/>
</dbReference>
<keyword evidence="2" id="KW-1185">Reference proteome</keyword>
<evidence type="ECO:0000313" key="1">
    <source>
        <dbReference type="EMBL" id="NHZ81278.1"/>
    </source>
</evidence>
<dbReference type="EMBL" id="WHJG01000019">
    <property type="protein sequence ID" value="NHZ81278.1"/>
    <property type="molecule type" value="Genomic_DNA"/>
</dbReference>
<name>A0ABX0NGE9_9BURK</name>
<dbReference type="RefSeq" id="WP_167088600.1">
    <property type="nucleotide sequence ID" value="NZ_WHJG01000019.1"/>
</dbReference>
<evidence type="ECO:0000313" key="2">
    <source>
        <dbReference type="Proteomes" id="UP000621455"/>
    </source>
</evidence>
<accession>A0ABX0NGE9</accession>
<protein>
    <submittedName>
        <fullName evidence="1">Uncharacterized protein</fullName>
    </submittedName>
</protein>
<sequence length="63" mass="6898">MLATDPERTSQICKAFIIPLDRPHPGPGQCVVTQADSVVFRVKPHLLKNSVSLYSKHIGISEA</sequence>
<organism evidence="1 2">
    <name type="scientific">Massilia frigida</name>
    <dbReference type="NCBI Taxonomy" id="2609281"/>
    <lineage>
        <taxon>Bacteria</taxon>
        <taxon>Pseudomonadati</taxon>
        <taxon>Pseudomonadota</taxon>
        <taxon>Betaproteobacteria</taxon>
        <taxon>Burkholderiales</taxon>
        <taxon>Oxalobacteraceae</taxon>
        <taxon>Telluria group</taxon>
        <taxon>Massilia</taxon>
    </lineage>
</organism>
<reference evidence="1 2" key="1">
    <citation type="submission" date="2019-10" db="EMBL/GenBank/DDBJ databases">
        <title>Taxonomy of Antarctic Massilia spp.: description of Massilia rubra sp. nov., Massilia aquatica sp. nov., Massilia mucilaginosa sp. nov., Massilia frigida sp. nov. isolated from streams, lakes and regoliths.</title>
        <authorList>
            <person name="Holochova P."/>
            <person name="Sedlacek I."/>
            <person name="Kralova S."/>
            <person name="Maslanova I."/>
            <person name="Busse H.-J."/>
            <person name="Stankova E."/>
            <person name="Vrbovska V."/>
            <person name="Kovarovic V."/>
            <person name="Bartak M."/>
            <person name="Svec P."/>
            <person name="Pantucek R."/>
        </authorList>
    </citation>
    <scope>NUCLEOTIDE SEQUENCE [LARGE SCALE GENOMIC DNA]</scope>
    <source>
        <strain evidence="1 2">CCM 8695</strain>
    </source>
</reference>
<gene>
    <name evidence="1" type="ORF">F2P44_18640</name>
</gene>